<sequence length="1356" mass="153964">MESVSEITELLEEAKKSQIIEIYLREKYKEHFDPVWLNATENYEKLAAAINFFYELNHDKLNVDVIGSENVETRKVYIDQYELLERLLDKVVVFSGVNPPVATAFKEKEAILLGLYLNQEIESRSLRDLHAQSSNLGIAEKLLNADLGQTEWLGEVDLERLLIKLGVKDRTHITRLNAEDIGMILHFERVKHLGAIEEYTIPLLINCGNTSLGGQGSHWTYAMVSVNPITNSITINYQDSMPLQGTEQAILTAAINYSDAPYSAFPDFTTKTANVASDGLQEDGWSCGYRALKGLLGEEEFPVHGDVNTSIEWLRLAGTPTRSYSLRNVIYELLLSDLEIDQDYFIAMSLDEKMLKHTDRETYELDSEFTKHYLEFITNTNKTKPVITSEKFTKEYRDITEQLSGRISSKHIDTERKNSLKRLSQKIDEVTSNGLLTADAKILALLDVFTNEYALILKTSGGSNSGLGKFIKKVCLEHFGVELSKDQRYRLKSDGLMMRIFNAQLEETIKKTEEISLLPPSKKNSIVSDHISQSAPVVGTKKLMISSVSPSLGMLRSEDTESVQPRLLKNRELTRLGSMFGKSQFCYAEKPGGVEPGFRSIDCDGAFFDELDIILLDEKLLSDERLPFDQKKKFNDLTKALAGKNVTRKQMIFATFVNTHVKGPHSKEAIDPGIQWLCNEIKRAVAKNNQLSAWMYKLDYAEGQKDRIKTNKEALREFVGTRLAGIFSEKNQKQEIVWVSNSKNGVHALLACGWKNGLSELKKFLHGGTEPDYNGILVEEMDAPVKHSKRVPGLGKNLIFGIAIGDRDGIGKEAQNKGFADGAFYGFDYGKPYEGEGVCLSLKDDFTFEDTYANAPSIFRGSSIFGFARHFMYRNYSIFYDTPLSERMVGVHLLKKMITGENPSEEVMKSYPGLTQELFRIQERTPSPQELLHQLGDIREICRDGGRLQASIDTYITQISTGKLTPFDFYFAKIKIDLIQEAIERNTREEEVEQYTTFIDEMAATADKSNQTILDVFEQRMLLTRQEVDLIDALEKFFSPVSVMSHDRTVFLNTMRFDPPSGRIPFQLIREQNGTYTLSTIDKTMVKQLKNELDLDFIETSEGLSCTIEAKNITRLMRNAELKYNNKRDELLIKPIYAIETFPNFISLVHKDHAPESPKADLGFLWHPDNSLSLQLIAKTEKQVEQLHELLDTPIKINEVKSIEIPPDMHTAFQKRIAEIYHNQNKTKRSIEKEPELESGITLNLKQTKWEKIYQKSERDELEAPMAPLNQLAEQLIKRFVELIGEDSVSGKIKDAIQEISSIDVLEKLMSYKDKTLVLPDTIQAIIEERVEDIKEVEDEMVVTPSGDGGIHPNLL</sequence>
<keyword evidence="2" id="KW-1185">Reference proteome</keyword>
<proteinExistence type="predicted"/>
<protein>
    <submittedName>
        <fullName evidence="1">Uncharacterized protein</fullName>
    </submittedName>
</protein>
<evidence type="ECO:0000313" key="2">
    <source>
        <dbReference type="Proteomes" id="UP000502894"/>
    </source>
</evidence>
<evidence type="ECO:0000313" key="1">
    <source>
        <dbReference type="EMBL" id="BCA95380.1"/>
    </source>
</evidence>
<dbReference type="Proteomes" id="UP000502894">
    <property type="component" value="Chromosome"/>
</dbReference>
<dbReference type="KEGG" id="lant:TUM19329_17410"/>
<organism evidence="1 2">
    <name type="scientific">Legionella antarctica</name>
    <dbReference type="NCBI Taxonomy" id="2708020"/>
    <lineage>
        <taxon>Bacteria</taxon>
        <taxon>Pseudomonadati</taxon>
        <taxon>Pseudomonadota</taxon>
        <taxon>Gammaproteobacteria</taxon>
        <taxon>Legionellales</taxon>
        <taxon>Legionellaceae</taxon>
        <taxon>Legionella</taxon>
    </lineage>
</organism>
<accession>A0A6F8T5F3</accession>
<dbReference type="EMBL" id="AP022839">
    <property type="protein sequence ID" value="BCA95380.1"/>
    <property type="molecule type" value="Genomic_DNA"/>
</dbReference>
<name>A0A6F8T5F3_9GAMM</name>
<dbReference type="RefSeq" id="WP_173237011.1">
    <property type="nucleotide sequence ID" value="NZ_AP022839.1"/>
</dbReference>
<reference evidence="1" key="1">
    <citation type="journal article" date="2020" name="Microbiol. Resour. Announc.">
        <title>Complete Genome Sequence of Novel Psychrotolerant Legionella Strain TUM19329, Isolated from Antarctic Lake Sediment.</title>
        <authorList>
            <person name="Shimada S."/>
            <person name="Nakai R."/>
            <person name="Aoki K."/>
            <person name="Shimoeda N."/>
            <person name="Ohno G."/>
            <person name="Miyazaki Y."/>
            <person name="Kudoh S."/>
            <person name="Imura S."/>
            <person name="Watanabe K."/>
            <person name="Ishii Y."/>
            <person name="Tateda K."/>
        </authorList>
    </citation>
    <scope>NUCLEOTIDE SEQUENCE [LARGE SCALE GENOMIC DNA]</scope>
    <source>
        <strain evidence="1">TUM19329</strain>
    </source>
</reference>
<gene>
    <name evidence="1" type="ORF">TUM19329_17410</name>
</gene>